<dbReference type="Proteomes" id="UP001497535">
    <property type="component" value="Unassembled WGS sequence"/>
</dbReference>
<sequence>MSAIKSKDKTVKRKNVQVAVRIRPLSDIERSGCNKNIVSCDRVARTVSLKNANSSDSSRFGQGQKCFGPYDKIFGPESTQIEVYDGVLAPLMGQVLDGYNCTVFAYGQTGSGKTFTMEGRHDSSEDFAWNTDPTAGIIPRALDQIFSVLGEDTDYTVRVSYVELYNEQIFDLLNLRSQLESLRIFDDKTKGVSIAGAEEVIVRSPKEVHGLLRRGAEKRRTATTLMNMTSSRSHSVFTVSVMAS</sequence>
<gene>
    <name evidence="1" type="ORF">MENTE1834_LOCUS31040</name>
</gene>
<dbReference type="EMBL" id="CAVMJV010000051">
    <property type="protein sequence ID" value="CAK5083687.1"/>
    <property type="molecule type" value="Genomic_DNA"/>
</dbReference>
<accession>A0ACB0ZX11</accession>
<evidence type="ECO:0000313" key="1">
    <source>
        <dbReference type="EMBL" id="CAK5083687.1"/>
    </source>
</evidence>
<proteinExistence type="predicted"/>
<organism evidence="1 2">
    <name type="scientific">Meloidogyne enterolobii</name>
    <name type="common">Root-knot nematode worm</name>
    <name type="synonym">Meloidogyne mayaguensis</name>
    <dbReference type="NCBI Taxonomy" id="390850"/>
    <lineage>
        <taxon>Eukaryota</taxon>
        <taxon>Metazoa</taxon>
        <taxon>Ecdysozoa</taxon>
        <taxon>Nematoda</taxon>
        <taxon>Chromadorea</taxon>
        <taxon>Rhabditida</taxon>
        <taxon>Tylenchina</taxon>
        <taxon>Tylenchomorpha</taxon>
        <taxon>Tylenchoidea</taxon>
        <taxon>Meloidogynidae</taxon>
        <taxon>Meloidogyninae</taxon>
        <taxon>Meloidogyne</taxon>
    </lineage>
</organism>
<name>A0ACB0ZX11_MELEN</name>
<keyword evidence="2" id="KW-1185">Reference proteome</keyword>
<reference evidence="1" key="1">
    <citation type="submission" date="2023-11" db="EMBL/GenBank/DDBJ databases">
        <authorList>
            <person name="Poullet M."/>
        </authorList>
    </citation>
    <scope>NUCLEOTIDE SEQUENCE</scope>
    <source>
        <strain evidence="1">E1834</strain>
    </source>
</reference>
<protein>
    <submittedName>
        <fullName evidence="1">Uncharacterized protein</fullName>
    </submittedName>
</protein>
<evidence type="ECO:0000313" key="2">
    <source>
        <dbReference type="Proteomes" id="UP001497535"/>
    </source>
</evidence>
<comment type="caution">
    <text evidence="1">The sequence shown here is derived from an EMBL/GenBank/DDBJ whole genome shotgun (WGS) entry which is preliminary data.</text>
</comment>